<feature type="compositionally biased region" description="Basic and acidic residues" evidence="1">
    <location>
        <begin position="31"/>
        <end position="44"/>
    </location>
</feature>
<name>A0A1H3PBE3_9ACTN</name>
<evidence type="ECO:0000256" key="1">
    <source>
        <dbReference type="SAM" id="MobiDB-lite"/>
    </source>
</evidence>
<evidence type="ECO:0000313" key="2">
    <source>
        <dbReference type="EMBL" id="SDY98391.1"/>
    </source>
</evidence>
<gene>
    <name evidence="2" type="ORF">SAMN05660209_04278</name>
</gene>
<dbReference type="EMBL" id="FNOT01000015">
    <property type="protein sequence ID" value="SDY98391.1"/>
    <property type="molecule type" value="Genomic_DNA"/>
</dbReference>
<reference evidence="3" key="1">
    <citation type="submission" date="2016-10" db="EMBL/GenBank/DDBJ databases">
        <authorList>
            <person name="Varghese N."/>
            <person name="Submissions S."/>
        </authorList>
    </citation>
    <scope>NUCLEOTIDE SEQUENCE [LARGE SCALE GENOMIC DNA]</scope>
    <source>
        <strain evidence="3">DSM 45422</strain>
    </source>
</reference>
<dbReference type="STRING" id="1137993.SAMN05660209_04278"/>
<sequence>MWAAARREPPGRGTPFPDRRETIAMGLLDRLFGRRRPDHDRYRDAGYWQAAPQHAGDQAPPPPPPPQGGAPTDQQAVERYRYLLRTAPPDQIEEAHAEAFAQLTPQQRQEVLVQLAAAVPSSERPRSDDPRSLARAATRAEVRQPGTLERAFGGGGLGGGPGYGPGYGGGYGPGYGRGYGGAGFGSTLGASLLGTVGGLVVGTAVADALFDTGLGDGGLFGGGDEEAYAQGHEDGAGADGDYGGDPGGDLAGGADPGGDFGGGDFGGDFGGGEF</sequence>
<organism evidence="2 3">
    <name type="scientific">Geodermatophilus africanus</name>
    <dbReference type="NCBI Taxonomy" id="1137993"/>
    <lineage>
        <taxon>Bacteria</taxon>
        <taxon>Bacillati</taxon>
        <taxon>Actinomycetota</taxon>
        <taxon>Actinomycetes</taxon>
        <taxon>Geodermatophilales</taxon>
        <taxon>Geodermatophilaceae</taxon>
        <taxon>Geodermatophilus</taxon>
    </lineage>
</organism>
<feature type="compositionally biased region" description="Basic and acidic residues" evidence="1">
    <location>
        <begin position="1"/>
        <end position="10"/>
    </location>
</feature>
<dbReference type="Proteomes" id="UP000198921">
    <property type="component" value="Unassembled WGS sequence"/>
</dbReference>
<feature type="compositionally biased region" description="Pro residues" evidence="1">
    <location>
        <begin position="59"/>
        <end position="68"/>
    </location>
</feature>
<accession>A0A1H3PBE3</accession>
<feature type="region of interest" description="Disordered" evidence="1">
    <location>
        <begin position="1"/>
        <end position="76"/>
    </location>
</feature>
<evidence type="ECO:0000313" key="3">
    <source>
        <dbReference type="Proteomes" id="UP000198921"/>
    </source>
</evidence>
<feature type="compositionally biased region" description="Gly residues" evidence="1">
    <location>
        <begin position="237"/>
        <end position="274"/>
    </location>
</feature>
<feature type="compositionally biased region" description="Low complexity" evidence="1">
    <location>
        <begin position="49"/>
        <end position="58"/>
    </location>
</feature>
<evidence type="ECO:0008006" key="4">
    <source>
        <dbReference type="Google" id="ProtNLM"/>
    </source>
</evidence>
<feature type="region of interest" description="Disordered" evidence="1">
    <location>
        <begin position="224"/>
        <end position="274"/>
    </location>
</feature>
<keyword evidence="3" id="KW-1185">Reference proteome</keyword>
<proteinExistence type="predicted"/>
<protein>
    <recommendedName>
        <fullName evidence="4">DUF2076 domain-containing protein</fullName>
    </recommendedName>
</protein>
<dbReference type="AlphaFoldDB" id="A0A1H3PBE3"/>